<dbReference type="Gene3D" id="3.90.550.10">
    <property type="entry name" value="Spore Coat Polysaccharide Biosynthesis Protein SpsA, Chain A"/>
    <property type="match status" value="1"/>
</dbReference>
<evidence type="ECO:0000313" key="5">
    <source>
        <dbReference type="EMBL" id="MCC2165123.1"/>
    </source>
</evidence>
<dbReference type="GO" id="GO:0046872">
    <property type="term" value="F:metal ion binding"/>
    <property type="evidence" value="ECO:0007669"/>
    <property type="project" value="UniProtKB-KW"/>
</dbReference>
<protein>
    <submittedName>
        <fullName evidence="5">DUF4422 domain-containing protein</fullName>
    </submittedName>
</protein>
<dbReference type="PANTHER" id="PTHR13778">
    <property type="entry name" value="GLYCOSYLTRANSFERASE 8 DOMAIN-CONTAINING PROTEIN"/>
    <property type="match status" value="1"/>
</dbReference>
<gene>
    <name evidence="5" type="ORF">LKD32_09595</name>
</gene>
<dbReference type="SUPFAM" id="SSF53448">
    <property type="entry name" value="Nucleotide-diphospho-sugar transferases"/>
    <property type="match status" value="1"/>
</dbReference>
<evidence type="ECO:0000256" key="2">
    <source>
        <dbReference type="ARBA" id="ARBA00022679"/>
    </source>
</evidence>
<proteinExistence type="predicted"/>
<sequence>MENCNIKIYVVCHKPSYIPENPYLYPIQVGVALGKKRFANMLYDDVGNNISEKNKSYCELTAQYWAWKNDNADYYGFFHYRRYFSFDPNLNRDDGWGNIAYDRITEDVIKELHLNSDEMSKLITQYDIISVKGRKYPRIRDEGKLLDVYHEYGKDPFQHREDLDKTLKIVLNKYPKYKKAVDTYMCDNIAYECNMFIMKRELYQDYCTWLFDILGEVEHQIDMTWYSVREYRVMGYLAERLYGIYYTHLKENKDIRRLELPKTLFHNTEPEQILKPVYKECIPIVLSANDQFSPYLGVMVKSIIENASSDRNYDLIVLFNDISEKNRKLILGMAKNKKNISIRFEQVCQYFDKYKLSVTYHLSVETYYRLIIPEIMPDYEKVLYLDADMVTDADLAHLYDIDISRYMIAAAKDIESAGRVKIDKDWNNYIKNELKISSVFDYFQAGVLVLNLKKFREVTTTEKMLSLASERAWRCQDQDVLNMICKDSVYYLSQEWNVIMNWQRMGQSRMQIMELAPRQLFEEYVKARENLKIAHFAGLQKPWECVDCDLAEYFWHYARLSVFYEKLLLNLKVNNKSEDGTKTRIYNNASIRKSINKIFPIGTRRREVLKLIAGIK</sequence>
<dbReference type="InterPro" id="IPR025536">
    <property type="entry name" value="DUF4422"/>
</dbReference>
<keyword evidence="2" id="KW-0808">Transferase</keyword>
<evidence type="ECO:0000313" key="6">
    <source>
        <dbReference type="Proteomes" id="UP001198962"/>
    </source>
</evidence>
<evidence type="ECO:0000256" key="1">
    <source>
        <dbReference type="ARBA" id="ARBA00022676"/>
    </source>
</evidence>
<accession>A0AAE3DLJ7</accession>
<dbReference type="CDD" id="cd04194">
    <property type="entry name" value="GT8_A4GalT_like"/>
    <property type="match status" value="1"/>
</dbReference>
<dbReference type="AlphaFoldDB" id="A0AAE3DLJ7"/>
<dbReference type="GO" id="GO:0016757">
    <property type="term" value="F:glycosyltransferase activity"/>
    <property type="evidence" value="ECO:0007669"/>
    <property type="project" value="UniProtKB-KW"/>
</dbReference>
<keyword evidence="3" id="KW-0479">Metal-binding</keyword>
<dbReference type="Pfam" id="PF14393">
    <property type="entry name" value="DUF4422"/>
    <property type="match status" value="1"/>
</dbReference>
<evidence type="ECO:0000256" key="3">
    <source>
        <dbReference type="ARBA" id="ARBA00022723"/>
    </source>
</evidence>
<dbReference type="PANTHER" id="PTHR13778:SF47">
    <property type="entry name" value="LIPOPOLYSACCHARIDE 1,3-GALACTOSYLTRANSFERASE"/>
    <property type="match status" value="1"/>
</dbReference>
<dbReference type="InterPro" id="IPR029044">
    <property type="entry name" value="Nucleotide-diphossugar_trans"/>
</dbReference>
<organism evidence="5 6">
    <name type="scientific">Brotaphodocola catenula</name>
    <dbReference type="NCBI Taxonomy" id="2885361"/>
    <lineage>
        <taxon>Bacteria</taxon>
        <taxon>Bacillati</taxon>
        <taxon>Bacillota</taxon>
        <taxon>Clostridia</taxon>
        <taxon>Lachnospirales</taxon>
        <taxon>Lachnospiraceae</taxon>
        <taxon>Brotaphodocola</taxon>
    </lineage>
</organism>
<dbReference type="EMBL" id="JAJEPU010000026">
    <property type="protein sequence ID" value="MCC2165123.1"/>
    <property type="molecule type" value="Genomic_DNA"/>
</dbReference>
<feature type="domain" description="DUF4422" evidence="4">
    <location>
        <begin position="7"/>
        <end position="248"/>
    </location>
</feature>
<dbReference type="Pfam" id="PF01501">
    <property type="entry name" value="Glyco_transf_8"/>
    <property type="match status" value="1"/>
</dbReference>
<evidence type="ECO:0000259" key="4">
    <source>
        <dbReference type="Pfam" id="PF14393"/>
    </source>
</evidence>
<dbReference type="Proteomes" id="UP001198962">
    <property type="component" value="Unassembled WGS sequence"/>
</dbReference>
<reference evidence="5" key="1">
    <citation type="submission" date="2021-10" db="EMBL/GenBank/DDBJ databases">
        <title>Anaerobic single-cell dispensing facilitates the cultivation of human gut bacteria.</title>
        <authorList>
            <person name="Afrizal A."/>
        </authorList>
    </citation>
    <scope>NUCLEOTIDE SEQUENCE</scope>
    <source>
        <strain evidence="5">CLA-AA-H274</strain>
    </source>
</reference>
<comment type="caution">
    <text evidence="5">The sequence shown here is derived from an EMBL/GenBank/DDBJ whole genome shotgun (WGS) entry which is preliminary data.</text>
</comment>
<dbReference type="InterPro" id="IPR050748">
    <property type="entry name" value="Glycosyltrans_8_dom-fam"/>
</dbReference>
<keyword evidence="1" id="KW-0328">Glycosyltransferase</keyword>
<name>A0AAE3DLJ7_9FIRM</name>
<dbReference type="RefSeq" id="WP_308451520.1">
    <property type="nucleotide sequence ID" value="NZ_JAJEPU010000026.1"/>
</dbReference>
<keyword evidence="6" id="KW-1185">Reference proteome</keyword>
<dbReference type="InterPro" id="IPR002495">
    <property type="entry name" value="Glyco_trans_8"/>
</dbReference>